<name>A0ABQ5U0T2_9PROT</name>
<feature type="coiled-coil region" evidence="1">
    <location>
        <begin position="233"/>
        <end position="281"/>
    </location>
</feature>
<keyword evidence="4" id="KW-1185">Reference proteome</keyword>
<dbReference type="InterPro" id="IPR050445">
    <property type="entry name" value="Bact_polysacc_biosynth/exp"/>
</dbReference>
<evidence type="ECO:0000313" key="4">
    <source>
        <dbReference type="Proteomes" id="UP001161409"/>
    </source>
</evidence>
<evidence type="ECO:0000256" key="2">
    <source>
        <dbReference type="SAM" id="Phobius"/>
    </source>
</evidence>
<proteinExistence type="predicted"/>
<keyword evidence="2" id="KW-1133">Transmembrane helix</keyword>
<reference evidence="3" key="1">
    <citation type="journal article" date="2014" name="Int. J. Syst. Evol. Microbiol.">
        <title>Complete genome of a new Firmicutes species belonging to the dominant human colonic microbiota ('Ruminococcus bicirculans') reveals two chromosomes and a selective capacity to utilize plant glucans.</title>
        <authorList>
            <consortium name="NISC Comparative Sequencing Program"/>
            <person name="Wegmann U."/>
            <person name="Louis P."/>
            <person name="Goesmann A."/>
            <person name="Henrissat B."/>
            <person name="Duncan S.H."/>
            <person name="Flint H.J."/>
        </authorList>
    </citation>
    <scope>NUCLEOTIDE SEQUENCE</scope>
    <source>
        <strain evidence="3">NBRC 103408</strain>
    </source>
</reference>
<keyword evidence="1" id="KW-0175">Coiled coil</keyword>
<dbReference type="EMBL" id="BSNF01000001">
    <property type="protein sequence ID" value="GLQ05760.1"/>
    <property type="molecule type" value="Genomic_DNA"/>
</dbReference>
<keyword evidence="2" id="KW-0812">Transmembrane</keyword>
<evidence type="ECO:0008006" key="5">
    <source>
        <dbReference type="Google" id="ProtNLM"/>
    </source>
</evidence>
<feature type="transmembrane region" description="Helical" evidence="2">
    <location>
        <begin position="356"/>
        <end position="378"/>
    </location>
</feature>
<dbReference type="PANTHER" id="PTHR32309:SF13">
    <property type="entry name" value="FERRIC ENTEROBACTIN TRANSPORT PROTEIN FEPE"/>
    <property type="match status" value="1"/>
</dbReference>
<gene>
    <name evidence="3" type="ORF">GCM10007924_09810</name>
</gene>
<comment type="caution">
    <text evidence="3">The sequence shown here is derived from an EMBL/GenBank/DDBJ whole genome shotgun (WGS) entry which is preliminary data.</text>
</comment>
<feature type="transmembrane region" description="Helical" evidence="2">
    <location>
        <begin position="20"/>
        <end position="43"/>
    </location>
</feature>
<dbReference type="PANTHER" id="PTHR32309">
    <property type="entry name" value="TYROSINE-PROTEIN KINASE"/>
    <property type="match status" value="1"/>
</dbReference>
<protein>
    <recommendedName>
        <fullName evidence="5">Capsule biosynthesis protein</fullName>
    </recommendedName>
</protein>
<dbReference type="Proteomes" id="UP001161409">
    <property type="component" value="Unassembled WGS sequence"/>
</dbReference>
<feature type="coiled-coil region" evidence="1">
    <location>
        <begin position="182"/>
        <end position="209"/>
    </location>
</feature>
<keyword evidence="2" id="KW-0472">Membrane</keyword>
<accession>A0ABQ5U0T2</accession>
<sequence>MEAASAPVVYEKANKSRLSLYLQFLFILIIPTIVAVVYFGFIASDRYVSNNRIVIQSADMGAVSGVASLITGSSLGGGGGMGSQGDILASYIHSNSILQELDNLLDLRKIYSPESVDQFSRLGDEASQEDFLEYYRKMTLVEWDPGTSLLYVEVEAFTPNDAKLILDTIIMLSEEKLNSLKERKQSDRVAFARQELKLAEERLFQARLAVADFRRKYGEIDPLKSAEAKGSLLATLNEELAAARTELTSLRFALKPESPQVQSAVARIKALEEQVSQEKAKATRQLKGDNSTALSDLVTEFEGLIIEEEFARATYTSALAFLENTRASAQQDSSYVVDFIEANLPQEATQPKRLQIIASVFVICLLVLGIGNLIVAAIKEQARL</sequence>
<evidence type="ECO:0000256" key="1">
    <source>
        <dbReference type="SAM" id="Coils"/>
    </source>
</evidence>
<reference evidence="3" key="2">
    <citation type="submission" date="2023-01" db="EMBL/GenBank/DDBJ databases">
        <title>Draft genome sequence of Sneathiella chinensis strain NBRC 103408.</title>
        <authorList>
            <person name="Sun Q."/>
            <person name="Mori K."/>
        </authorList>
    </citation>
    <scope>NUCLEOTIDE SEQUENCE</scope>
    <source>
        <strain evidence="3">NBRC 103408</strain>
    </source>
</reference>
<evidence type="ECO:0000313" key="3">
    <source>
        <dbReference type="EMBL" id="GLQ05760.1"/>
    </source>
</evidence>
<organism evidence="3 4">
    <name type="scientific">Sneathiella chinensis</name>
    <dbReference type="NCBI Taxonomy" id="349750"/>
    <lineage>
        <taxon>Bacteria</taxon>
        <taxon>Pseudomonadati</taxon>
        <taxon>Pseudomonadota</taxon>
        <taxon>Alphaproteobacteria</taxon>
        <taxon>Sneathiellales</taxon>
        <taxon>Sneathiellaceae</taxon>
        <taxon>Sneathiella</taxon>
    </lineage>
</organism>